<dbReference type="InterPro" id="IPR015655">
    <property type="entry name" value="PP2C"/>
</dbReference>
<keyword evidence="1" id="KW-1133">Transmembrane helix</keyword>
<name>A0A518HR32_9BACT</name>
<feature type="transmembrane region" description="Helical" evidence="1">
    <location>
        <begin position="305"/>
        <end position="324"/>
    </location>
</feature>
<dbReference type="RefSeq" id="WP_231744303.1">
    <property type="nucleotide sequence ID" value="NZ_CP037423.1"/>
</dbReference>
<organism evidence="3 4">
    <name type="scientific">Stieleria neptunia</name>
    <dbReference type="NCBI Taxonomy" id="2527979"/>
    <lineage>
        <taxon>Bacteria</taxon>
        <taxon>Pseudomonadati</taxon>
        <taxon>Planctomycetota</taxon>
        <taxon>Planctomycetia</taxon>
        <taxon>Pirellulales</taxon>
        <taxon>Pirellulaceae</taxon>
        <taxon>Stieleria</taxon>
    </lineage>
</organism>
<dbReference type="PANTHER" id="PTHR13832:SF827">
    <property type="entry name" value="PROTEIN PHOSPHATASE 1L"/>
    <property type="match status" value="1"/>
</dbReference>
<proteinExistence type="predicted"/>
<dbReference type="CDD" id="cd00143">
    <property type="entry name" value="PP2Cc"/>
    <property type="match status" value="1"/>
</dbReference>
<feature type="transmembrane region" description="Helical" evidence="1">
    <location>
        <begin position="280"/>
        <end position="299"/>
    </location>
</feature>
<dbReference type="SUPFAM" id="SSF81606">
    <property type="entry name" value="PP2C-like"/>
    <property type="match status" value="1"/>
</dbReference>
<keyword evidence="4" id="KW-1185">Reference proteome</keyword>
<dbReference type="EMBL" id="CP037423">
    <property type="protein sequence ID" value="QDV43277.1"/>
    <property type="molecule type" value="Genomic_DNA"/>
</dbReference>
<dbReference type="InterPro" id="IPR036457">
    <property type="entry name" value="PPM-type-like_dom_sf"/>
</dbReference>
<accession>A0A518HR32</accession>
<dbReference type="SMART" id="SM00332">
    <property type="entry name" value="PP2Cc"/>
    <property type="match status" value="1"/>
</dbReference>
<evidence type="ECO:0000256" key="1">
    <source>
        <dbReference type="SAM" id="Phobius"/>
    </source>
</evidence>
<sequence>MSESWNPGVVCASRTDVGMRRTNNQDSHSVIPAQSRERFESRGHLFIVADGMGAHAAGELASSMAAELIAMNYFRTAVADAKDSLHVAVSEANAEIYQRGQQNPEFHNMGTTASTLALLPVGGVIAHVGDSRVYRLRRGVFEQMTFDHSLVWEVQASGQVHPDSALGQALPKNVITRSLGPNSDVQIDVEGPFELELGDKFLLCSDGLSGQVDDVEIATLLDCLPEDLAVEVLVDLANLRGGPDNTTIVVATVTEGPLLDDKQPLPKTPSEDASMKRGMVISLVIAILLAILSVVFLFLRLNDGAMIATLFGALVSGVVSATFYSNLKKQTRRRNAAGNGKRGGIPKAYGGNAPYRRYVSKPDQTLFDRLGKTVDELREAAKLKNWMMDWRQIDQFQHDGMSAMSRGDGKTAIHLQAKAIVETMHQLREQHNRSADETAIDH</sequence>
<dbReference type="GO" id="GO:0004722">
    <property type="term" value="F:protein serine/threonine phosphatase activity"/>
    <property type="evidence" value="ECO:0007669"/>
    <property type="project" value="InterPro"/>
</dbReference>
<dbReference type="Gene3D" id="3.60.40.10">
    <property type="entry name" value="PPM-type phosphatase domain"/>
    <property type="match status" value="1"/>
</dbReference>
<dbReference type="SMART" id="SM00331">
    <property type="entry name" value="PP2C_SIG"/>
    <property type="match status" value="1"/>
</dbReference>
<dbReference type="Proteomes" id="UP000319004">
    <property type="component" value="Chromosome"/>
</dbReference>
<dbReference type="KEGG" id="snep:Enr13x_31320"/>
<dbReference type="PROSITE" id="PS51746">
    <property type="entry name" value="PPM_2"/>
    <property type="match status" value="1"/>
</dbReference>
<keyword evidence="3" id="KW-0378">Hydrolase</keyword>
<evidence type="ECO:0000313" key="3">
    <source>
        <dbReference type="EMBL" id="QDV43277.1"/>
    </source>
</evidence>
<keyword evidence="1" id="KW-0472">Membrane</keyword>
<dbReference type="InterPro" id="IPR001932">
    <property type="entry name" value="PPM-type_phosphatase-like_dom"/>
</dbReference>
<dbReference type="Pfam" id="PF13672">
    <property type="entry name" value="PP2C_2"/>
    <property type="match status" value="1"/>
</dbReference>
<evidence type="ECO:0000259" key="2">
    <source>
        <dbReference type="PROSITE" id="PS51746"/>
    </source>
</evidence>
<feature type="domain" description="PPM-type phosphatase" evidence="2">
    <location>
        <begin position="10"/>
        <end position="253"/>
    </location>
</feature>
<dbReference type="AlphaFoldDB" id="A0A518HR32"/>
<evidence type="ECO:0000313" key="4">
    <source>
        <dbReference type="Proteomes" id="UP000319004"/>
    </source>
</evidence>
<protein>
    <recommendedName>
        <fullName evidence="2">PPM-type phosphatase domain-containing protein</fullName>
    </recommendedName>
</protein>
<dbReference type="PANTHER" id="PTHR13832">
    <property type="entry name" value="PROTEIN PHOSPHATASE 2C"/>
    <property type="match status" value="1"/>
</dbReference>
<keyword evidence="1" id="KW-0812">Transmembrane</keyword>
<reference evidence="3 4" key="1">
    <citation type="submission" date="2019-03" db="EMBL/GenBank/DDBJ databases">
        <title>Deep-cultivation of Planctomycetes and their phenomic and genomic characterization uncovers novel biology.</title>
        <authorList>
            <person name="Wiegand S."/>
            <person name="Jogler M."/>
            <person name="Boedeker C."/>
            <person name="Pinto D."/>
            <person name="Vollmers J."/>
            <person name="Rivas-Marin E."/>
            <person name="Kohn T."/>
            <person name="Peeters S.H."/>
            <person name="Heuer A."/>
            <person name="Rast P."/>
            <person name="Oberbeckmann S."/>
            <person name="Bunk B."/>
            <person name="Jeske O."/>
            <person name="Meyerdierks A."/>
            <person name="Storesund J.E."/>
            <person name="Kallscheuer N."/>
            <person name="Luecker S."/>
            <person name="Lage O.M."/>
            <person name="Pohl T."/>
            <person name="Merkel B.J."/>
            <person name="Hornburger P."/>
            <person name="Mueller R.-W."/>
            <person name="Bruemmer F."/>
            <person name="Labrenz M."/>
            <person name="Spormann A.M."/>
            <person name="Op den Camp H."/>
            <person name="Overmann J."/>
            <person name="Amann R."/>
            <person name="Jetten M.S.M."/>
            <person name="Mascher T."/>
            <person name="Medema M.H."/>
            <person name="Devos D.P."/>
            <person name="Kaster A.-K."/>
            <person name="Ovreas L."/>
            <person name="Rohde M."/>
            <person name="Galperin M.Y."/>
            <person name="Jogler C."/>
        </authorList>
    </citation>
    <scope>NUCLEOTIDE SEQUENCE [LARGE SCALE GENOMIC DNA]</scope>
    <source>
        <strain evidence="3 4">Enr13</strain>
    </source>
</reference>
<gene>
    <name evidence="3" type="ORF">Enr13x_31320</name>
</gene>